<dbReference type="Pfam" id="PF01370">
    <property type="entry name" value="Epimerase"/>
    <property type="match status" value="1"/>
</dbReference>
<dbReference type="InterPro" id="IPR036291">
    <property type="entry name" value="NAD(P)-bd_dom_sf"/>
</dbReference>
<keyword evidence="3" id="KW-1185">Reference proteome</keyword>
<dbReference type="OrthoDB" id="9795415at2"/>
<sequence length="307" mass="33572">MKCLVTGATGFIGRELCQQLAAAGHEIVPYSCSGQALDDGTATIPIDLRTDSPDESDMACADVVFHLAGIAHQQAPAIDYEKVNHQAVVRLARQARIAGVKAFIFLSSVKAMGTAPGPAARAEGDGVLPLDDYGLSKWLAESALSREFRGGDMSVCIIRPTLVYGPHVKGNLQRLARGINRGLPRPPEIGGRSMIAVGDLCRLMLTLAEQRKAGVSTYIASDGEVYSLRRMYDAIRRARGRGRGLAWCPRWLWALACSLQDRRNREAQSAWSKLFGSELYSNDSVLRSTSWRPVLRLEEYLSRGEEP</sequence>
<feature type="domain" description="NAD-dependent epimerase/dehydratase" evidence="1">
    <location>
        <begin position="4"/>
        <end position="216"/>
    </location>
</feature>
<dbReference type="Proteomes" id="UP000235005">
    <property type="component" value="Unassembled WGS sequence"/>
</dbReference>
<accession>A0A2N5X5K9</accession>
<reference evidence="2 3" key="1">
    <citation type="submission" date="2018-01" db="EMBL/GenBank/DDBJ databases">
        <title>The draft genome sequence of Halioglobus lutimaris HF004.</title>
        <authorList>
            <person name="Du Z.-J."/>
            <person name="Shi M.-J."/>
        </authorList>
    </citation>
    <scope>NUCLEOTIDE SEQUENCE [LARGE SCALE GENOMIC DNA]</scope>
    <source>
        <strain evidence="2 3">HF004</strain>
    </source>
</reference>
<dbReference type="Gene3D" id="3.40.50.720">
    <property type="entry name" value="NAD(P)-binding Rossmann-like Domain"/>
    <property type="match status" value="1"/>
</dbReference>
<name>A0A2N5X5K9_9GAMM</name>
<dbReference type="RefSeq" id="WP_101517674.1">
    <property type="nucleotide sequence ID" value="NZ_PKUS01000005.1"/>
</dbReference>
<dbReference type="InterPro" id="IPR001509">
    <property type="entry name" value="Epimerase_deHydtase"/>
</dbReference>
<evidence type="ECO:0000313" key="2">
    <source>
        <dbReference type="EMBL" id="PLW69770.1"/>
    </source>
</evidence>
<organism evidence="2 3">
    <name type="scientific">Pseudohalioglobus lutimaris</name>
    <dbReference type="NCBI Taxonomy" id="1737061"/>
    <lineage>
        <taxon>Bacteria</taxon>
        <taxon>Pseudomonadati</taxon>
        <taxon>Pseudomonadota</taxon>
        <taxon>Gammaproteobacteria</taxon>
        <taxon>Cellvibrionales</taxon>
        <taxon>Halieaceae</taxon>
        <taxon>Pseudohalioglobus</taxon>
    </lineage>
</organism>
<dbReference type="InterPro" id="IPR050177">
    <property type="entry name" value="Lipid_A_modif_metabolic_enz"/>
</dbReference>
<evidence type="ECO:0000313" key="3">
    <source>
        <dbReference type="Proteomes" id="UP000235005"/>
    </source>
</evidence>
<comment type="caution">
    <text evidence="2">The sequence shown here is derived from an EMBL/GenBank/DDBJ whole genome shotgun (WGS) entry which is preliminary data.</text>
</comment>
<evidence type="ECO:0000259" key="1">
    <source>
        <dbReference type="Pfam" id="PF01370"/>
    </source>
</evidence>
<gene>
    <name evidence="2" type="ORF">C0039_07130</name>
</gene>
<proteinExistence type="predicted"/>
<dbReference type="EMBL" id="PKUS01000005">
    <property type="protein sequence ID" value="PLW69770.1"/>
    <property type="molecule type" value="Genomic_DNA"/>
</dbReference>
<protein>
    <recommendedName>
        <fullName evidence="1">NAD-dependent epimerase/dehydratase domain-containing protein</fullName>
    </recommendedName>
</protein>
<dbReference type="PANTHER" id="PTHR43245:SF58">
    <property type="entry name" value="BLL5923 PROTEIN"/>
    <property type="match status" value="1"/>
</dbReference>
<dbReference type="PANTHER" id="PTHR43245">
    <property type="entry name" value="BIFUNCTIONAL POLYMYXIN RESISTANCE PROTEIN ARNA"/>
    <property type="match status" value="1"/>
</dbReference>
<dbReference type="AlphaFoldDB" id="A0A2N5X5K9"/>
<dbReference type="SUPFAM" id="SSF51735">
    <property type="entry name" value="NAD(P)-binding Rossmann-fold domains"/>
    <property type="match status" value="1"/>
</dbReference>